<organism evidence="2 3">
    <name type="scientific">Electrophorus voltai</name>
    <dbReference type="NCBI Taxonomy" id="2609070"/>
    <lineage>
        <taxon>Eukaryota</taxon>
        <taxon>Metazoa</taxon>
        <taxon>Chordata</taxon>
        <taxon>Craniata</taxon>
        <taxon>Vertebrata</taxon>
        <taxon>Euteleostomi</taxon>
        <taxon>Actinopterygii</taxon>
        <taxon>Neopterygii</taxon>
        <taxon>Teleostei</taxon>
        <taxon>Ostariophysi</taxon>
        <taxon>Gymnotiformes</taxon>
        <taxon>Gymnotoidei</taxon>
        <taxon>Gymnotidae</taxon>
        <taxon>Electrophorus</taxon>
    </lineage>
</organism>
<evidence type="ECO:0000313" key="2">
    <source>
        <dbReference type="EMBL" id="KAK1794243.1"/>
    </source>
</evidence>
<dbReference type="Proteomes" id="UP001239994">
    <property type="component" value="Unassembled WGS sequence"/>
</dbReference>
<gene>
    <name evidence="2" type="ORF">P4O66_011133</name>
</gene>
<evidence type="ECO:0000256" key="1">
    <source>
        <dbReference type="SAM" id="MobiDB-lite"/>
    </source>
</evidence>
<protein>
    <submittedName>
        <fullName evidence="2">Uncharacterized protein</fullName>
    </submittedName>
</protein>
<name>A0AAD8ZA49_9TELE</name>
<reference evidence="2" key="1">
    <citation type="submission" date="2023-03" db="EMBL/GenBank/DDBJ databases">
        <title>Electrophorus voltai genome.</title>
        <authorList>
            <person name="Bian C."/>
        </authorList>
    </citation>
    <scope>NUCLEOTIDE SEQUENCE</scope>
    <source>
        <strain evidence="2">CB-2022</strain>
        <tissue evidence="2">Muscle</tissue>
    </source>
</reference>
<dbReference type="EMBL" id="JAROKS010000017">
    <property type="protein sequence ID" value="KAK1794243.1"/>
    <property type="molecule type" value="Genomic_DNA"/>
</dbReference>
<keyword evidence="3" id="KW-1185">Reference proteome</keyword>
<evidence type="ECO:0000313" key="3">
    <source>
        <dbReference type="Proteomes" id="UP001239994"/>
    </source>
</evidence>
<sequence length="305" mass="35765">MAHAARRHDAVTSRPRGSAGARVRRIANLQMVILPPDASEVCGVKTPSYHMGDTNLTELESKQTPHIVIFVDEARQNIQVRRECDWEKRTRTEHSISSFKADLYERPTAAEDRGQGLFIGKEHFLVPWWTELVLRCLENCLVLLVHFGKSSFKFWIWDIWSWRFSIIIFQVFSKIDFCKPLLQVELDLDKWERDTFTVNQAAPWRWNYSIKEVSDRRQVCCQVYDCRRVCCQVSDHRRVCCQVYDCRQRVSHMPEKEGDRLSISESRSVTTLVSPIFQLSLAYIPGTSATKDVYERERMCIRERV</sequence>
<feature type="region of interest" description="Disordered" evidence="1">
    <location>
        <begin position="1"/>
        <end position="20"/>
    </location>
</feature>
<proteinExistence type="predicted"/>
<dbReference type="AlphaFoldDB" id="A0AAD8ZA49"/>
<accession>A0AAD8ZA49</accession>
<comment type="caution">
    <text evidence="2">The sequence shown here is derived from an EMBL/GenBank/DDBJ whole genome shotgun (WGS) entry which is preliminary data.</text>
</comment>